<dbReference type="Proteomes" id="UP000266861">
    <property type="component" value="Unassembled WGS sequence"/>
</dbReference>
<dbReference type="EMBL" id="PQFF01000303">
    <property type="protein sequence ID" value="RHZ63148.1"/>
    <property type="molecule type" value="Genomic_DNA"/>
</dbReference>
<keyword evidence="3" id="KW-1185">Reference proteome</keyword>
<comment type="caution">
    <text evidence="2">The sequence shown here is derived from an EMBL/GenBank/DDBJ whole genome shotgun (WGS) entry which is preliminary data.</text>
</comment>
<gene>
    <name evidence="2" type="ORF">Glove_332g53</name>
</gene>
<reference evidence="2 3" key="1">
    <citation type="submission" date="2018-08" db="EMBL/GenBank/DDBJ databases">
        <title>Genome and evolution of the arbuscular mycorrhizal fungus Diversispora epigaea (formerly Glomus versiforme) and its bacterial endosymbionts.</title>
        <authorList>
            <person name="Sun X."/>
            <person name="Fei Z."/>
            <person name="Harrison M."/>
        </authorList>
    </citation>
    <scope>NUCLEOTIDE SEQUENCE [LARGE SCALE GENOMIC DNA]</scope>
    <source>
        <strain evidence="2 3">IT104</strain>
    </source>
</reference>
<accession>A0A397HME9</accession>
<dbReference type="AlphaFoldDB" id="A0A397HME9"/>
<protein>
    <submittedName>
        <fullName evidence="2">Uncharacterized protein</fullName>
    </submittedName>
</protein>
<evidence type="ECO:0000313" key="3">
    <source>
        <dbReference type="Proteomes" id="UP000266861"/>
    </source>
</evidence>
<feature type="region of interest" description="Disordered" evidence="1">
    <location>
        <begin position="1"/>
        <end position="100"/>
    </location>
</feature>
<feature type="compositionally biased region" description="Polar residues" evidence="1">
    <location>
        <begin position="62"/>
        <end position="90"/>
    </location>
</feature>
<dbReference type="OrthoDB" id="2385582at2759"/>
<organism evidence="2 3">
    <name type="scientific">Diversispora epigaea</name>
    <dbReference type="NCBI Taxonomy" id="1348612"/>
    <lineage>
        <taxon>Eukaryota</taxon>
        <taxon>Fungi</taxon>
        <taxon>Fungi incertae sedis</taxon>
        <taxon>Mucoromycota</taxon>
        <taxon>Glomeromycotina</taxon>
        <taxon>Glomeromycetes</taxon>
        <taxon>Diversisporales</taxon>
        <taxon>Diversisporaceae</taxon>
        <taxon>Diversispora</taxon>
    </lineage>
</organism>
<name>A0A397HME9_9GLOM</name>
<sequence>MLNRRILIPNFHTKAPKPIEKKPRNRKRNARDDKVKHRRTKSGKGILNYCKPVLPEREENVESSGQIGSKETSSGGKCSNNTLDPNSTFPVETKSGEGNGNFEEVDTIKITLTAYQQFTDKHQKIPKDGKWTLSIGKVIEDTLYIFGMDQIDEIKNFNKKEFLLIPDDLLKYFNNFRKFNTADLRELIFRSDLRDQPFDRLKDFDYDWILLEYEANHLTKDHLEAWSFVDKAFLNIDGMKISSYTSTTPLKRKLMGQCDDLIVQKWHTEHEAGKIFEENNGTKIIKGGLKMPKMLRNMFNDLCEAMEIQESKIRKLETIGFIIAGLEISLIRLDLPVEHVYRLLRTRLFEIPTQVCEFGTKALPTISLIWKAKAIVKNVIRLMGEEDLTEEQQLLILQRCVEDGKGLRTLPPL</sequence>
<evidence type="ECO:0000256" key="1">
    <source>
        <dbReference type="SAM" id="MobiDB-lite"/>
    </source>
</evidence>
<evidence type="ECO:0000313" key="2">
    <source>
        <dbReference type="EMBL" id="RHZ63148.1"/>
    </source>
</evidence>
<proteinExistence type="predicted"/>